<evidence type="ECO:0000313" key="1">
    <source>
        <dbReference type="EMBL" id="GEK89704.1"/>
    </source>
</evidence>
<evidence type="ECO:0000313" key="3">
    <source>
        <dbReference type="Proteomes" id="UP000198548"/>
    </source>
</evidence>
<dbReference type="OrthoDB" id="10018384at2"/>
<reference evidence="1 4" key="2">
    <citation type="submission" date="2019-07" db="EMBL/GenBank/DDBJ databases">
        <title>Whole genome shotgun sequence of Alkalibacterium putridalgicola NBRC 103243.</title>
        <authorList>
            <person name="Hosoyama A."/>
            <person name="Uohara A."/>
            <person name="Ohji S."/>
            <person name="Ichikawa N."/>
        </authorList>
    </citation>
    <scope>NUCLEOTIDE SEQUENCE [LARGE SCALE GENOMIC DNA]</scope>
    <source>
        <strain evidence="1 4">NBRC 103243</strain>
    </source>
</reference>
<keyword evidence="4" id="KW-1185">Reference proteome</keyword>
<proteinExistence type="predicted"/>
<evidence type="ECO:0000313" key="2">
    <source>
        <dbReference type="EMBL" id="SEM02662.1"/>
    </source>
</evidence>
<sequence>MKYTTLAATELTPQNTVVSISPGNKDWYKLEEGFEFLVHINLKIQGAEVTDSDEEESETLKLLEQNKTEDICTISAILILGESISEEFYDPYELCDNYSGDLEFVYSVIKEYNLEFDEDKMKMRNIVYIDELLWNPEIDTETKKQVIDQLKGFIIHHYHNIPDVLCFYSAAIKEYESNKQLTKDRENMLNKKISSVLEPDDDSVAGDNVIDLNRHLRFSEDEINEHLGRRNKGETYPRKYINQEEFTEFENLGFEELGETRLLLKFI</sequence>
<evidence type="ECO:0000313" key="4">
    <source>
        <dbReference type="Proteomes" id="UP000321425"/>
    </source>
</evidence>
<organism evidence="2 3">
    <name type="scientific">Alkalibacterium putridalgicola</name>
    <dbReference type="NCBI Taxonomy" id="426703"/>
    <lineage>
        <taxon>Bacteria</taxon>
        <taxon>Bacillati</taxon>
        <taxon>Bacillota</taxon>
        <taxon>Bacilli</taxon>
        <taxon>Lactobacillales</taxon>
        <taxon>Carnobacteriaceae</taxon>
        <taxon>Alkalibacterium</taxon>
    </lineage>
</organism>
<dbReference type="AlphaFoldDB" id="A0A1H7V0E2"/>
<dbReference type="RefSeq" id="WP_091488654.1">
    <property type="nucleotide sequence ID" value="NZ_BJUX01000020.1"/>
</dbReference>
<dbReference type="EMBL" id="FOBL01000021">
    <property type="protein sequence ID" value="SEM02662.1"/>
    <property type="molecule type" value="Genomic_DNA"/>
</dbReference>
<reference evidence="2 3" key="1">
    <citation type="submission" date="2016-10" db="EMBL/GenBank/DDBJ databases">
        <authorList>
            <person name="de Groot N.N."/>
        </authorList>
    </citation>
    <scope>NUCLEOTIDE SEQUENCE [LARGE SCALE GENOMIC DNA]</scope>
    <source>
        <strain evidence="2 3">DSM 19182</strain>
    </source>
</reference>
<gene>
    <name evidence="1" type="ORF">APU01nite_17430</name>
    <name evidence="2" type="ORF">SAMN04488100_1212</name>
</gene>
<protein>
    <submittedName>
        <fullName evidence="2">Uncharacterized protein</fullName>
    </submittedName>
</protein>
<accession>A0A1H7V0E2</accession>
<dbReference type="Proteomes" id="UP000198548">
    <property type="component" value="Unassembled WGS sequence"/>
</dbReference>
<name>A0A1H7V0E2_9LACT</name>
<dbReference type="EMBL" id="BJUX01000020">
    <property type="protein sequence ID" value="GEK89704.1"/>
    <property type="molecule type" value="Genomic_DNA"/>
</dbReference>
<dbReference type="Proteomes" id="UP000321425">
    <property type="component" value="Unassembled WGS sequence"/>
</dbReference>